<dbReference type="InterPro" id="IPR029052">
    <property type="entry name" value="Metallo-depent_PP-like"/>
</dbReference>
<dbReference type="Gene3D" id="3.60.21.10">
    <property type="match status" value="1"/>
</dbReference>
<dbReference type="Pfam" id="PF00149">
    <property type="entry name" value="Metallophos"/>
    <property type="match status" value="1"/>
</dbReference>
<keyword evidence="2" id="KW-0378">Hydrolase</keyword>
<keyword evidence="2" id="KW-0540">Nuclease</keyword>
<keyword evidence="2" id="KW-0269">Exonuclease</keyword>
<dbReference type="PANTHER" id="PTHR30337">
    <property type="entry name" value="COMPONENT OF ATP-DEPENDENT DSDNA EXONUCLEASE"/>
    <property type="match status" value="1"/>
</dbReference>
<protein>
    <submittedName>
        <fullName evidence="2">DNA repair exonuclease</fullName>
    </submittedName>
</protein>
<name>A0A8S5ME03_9CAUD</name>
<accession>A0A8S5ME03</accession>
<dbReference type="InterPro" id="IPR050535">
    <property type="entry name" value="DNA_Repair-Maintenance_Comp"/>
</dbReference>
<dbReference type="InterPro" id="IPR004843">
    <property type="entry name" value="Calcineurin-like_PHP"/>
</dbReference>
<sequence>MACRIGIVPDLHARLLNPSSRKDNYYEAMINKLEFILQNCDVVVQLGDFFDKPRTEDVVKNRVLGLFNQYKKPIYIVPGNHDIEKDQVDTLSSTSLGNLAYHNAVTILTPDRIWTICGIKFGVLDYYIEKAKAQSFDERIDVLVGHHFFEWGRDPKVSIETTDLYKYNAKYLFLGHDHQPWEDKIFMFDKDNQAYQTCPETLAKFDKDEKPNTTTVIRRGSVMRKDLAAYSESHQPQFTVISTDNGKIFDIEHVDIPCTPFKYAFFYEEKKTFKKCAKLVSDIKSFLEGMDLQAKRKESMRTILNDQLKAPKEVVEYLDLIHRVNHLQF</sequence>
<dbReference type="SUPFAM" id="SSF56300">
    <property type="entry name" value="Metallo-dependent phosphatases"/>
    <property type="match status" value="1"/>
</dbReference>
<dbReference type="EMBL" id="BK014884">
    <property type="protein sequence ID" value="DAD80400.1"/>
    <property type="molecule type" value="Genomic_DNA"/>
</dbReference>
<reference evidence="2" key="1">
    <citation type="journal article" date="2021" name="Proc. Natl. Acad. Sci. U.S.A.">
        <title>A Catalog of Tens of Thousands of Viruses from Human Metagenomes Reveals Hidden Associations with Chronic Diseases.</title>
        <authorList>
            <person name="Tisza M.J."/>
            <person name="Buck C.B."/>
        </authorList>
    </citation>
    <scope>NUCLEOTIDE SEQUENCE</scope>
    <source>
        <strain evidence="2">CtYh54</strain>
    </source>
</reference>
<evidence type="ECO:0000259" key="1">
    <source>
        <dbReference type="Pfam" id="PF00149"/>
    </source>
</evidence>
<feature type="domain" description="Calcineurin-like phosphoesterase" evidence="1">
    <location>
        <begin position="4"/>
        <end position="180"/>
    </location>
</feature>
<evidence type="ECO:0000313" key="2">
    <source>
        <dbReference type="EMBL" id="DAD80400.1"/>
    </source>
</evidence>
<organism evidence="2">
    <name type="scientific">Siphoviridae sp. ctYh54</name>
    <dbReference type="NCBI Taxonomy" id="2826379"/>
    <lineage>
        <taxon>Viruses</taxon>
        <taxon>Duplodnaviria</taxon>
        <taxon>Heunggongvirae</taxon>
        <taxon>Uroviricota</taxon>
        <taxon>Caudoviricetes</taxon>
    </lineage>
</organism>
<proteinExistence type="predicted"/>
<dbReference type="GO" id="GO:0004527">
    <property type="term" value="F:exonuclease activity"/>
    <property type="evidence" value="ECO:0007669"/>
    <property type="project" value="UniProtKB-KW"/>
</dbReference>